<dbReference type="Proteomes" id="UP001060018">
    <property type="component" value="Chromosome"/>
</dbReference>
<proteinExistence type="predicted"/>
<keyword evidence="3" id="KW-1185">Reference proteome</keyword>
<dbReference type="Proteomes" id="UP000320717">
    <property type="component" value="Chromosome"/>
</dbReference>
<evidence type="ECO:0000313" key="4">
    <source>
        <dbReference type="Proteomes" id="UP001060018"/>
    </source>
</evidence>
<dbReference type="EMBL" id="CP102487">
    <property type="protein sequence ID" value="UUX58528.1"/>
    <property type="molecule type" value="Genomic_DNA"/>
</dbReference>
<reference evidence="2" key="2">
    <citation type="journal article" date="2022" name="Pest Manag. Sci.">
        <title>Glutamicibacter halophytocola-mediated host fitness of potato tuber moth on Solanaceae crops.</title>
        <authorList>
            <person name="Wang W."/>
            <person name="Xiao G."/>
            <person name="Du G."/>
            <person name="Chang L."/>
            <person name="Yang Y."/>
            <person name="Ye J."/>
            <person name="Chen B."/>
        </authorList>
    </citation>
    <scope>NUCLEOTIDE SEQUENCE</scope>
    <source>
        <strain evidence="2">S2</strain>
    </source>
</reference>
<protein>
    <submittedName>
        <fullName evidence="2">Uncharacterized protein</fullName>
    </submittedName>
</protein>
<dbReference type="RefSeq" id="WP_146276429.1">
    <property type="nucleotide sequence ID" value="NZ_CP042260.1"/>
</dbReference>
<organism evidence="2 4">
    <name type="scientific">Glutamicibacter halophytocola</name>
    <dbReference type="NCBI Taxonomy" id="1933880"/>
    <lineage>
        <taxon>Bacteria</taxon>
        <taxon>Bacillati</taxon>
        <taxon>Actinomycetota</taxon>
        <taxon>Actinomycetes</taxon>
        <taxon>Micrococcales</taxon>
        <taxon>Micrococcaceae</taxon>
        <taxon>Glutamicibacter</taxon>
    </lineage>
</organism>
<evidence type="ECO:0000313" key="1">
    <source>
        <dbReference type="EMBL" id="QDY66421.1"/>
    </source>
</evidence>
<evidence type="ECO:0000313" key="2">
    <source>
        <dbReference type="EMBL" id="UUX58528.1"/>
    </source>
</evidence>
<reference evidence="1 3" key="1">
    <citation type="submission" date="2019-07" db="EMBL/GenBank/DDBJ databases">
        <title>Complete Genome Sequence of drought tolerant Plant Growth-Promoting Rhizobacterium Glutamicibacter halophytocola DR408.</title>
        <authorList>
            <person name="Nishu S.D."/>
            <person name="Lee T.K."/>
        </authorList>
    </citation>
    <scope>NUCLEOTIDE SEQUENCE [LARGE SCALE GENOMIC DNA]</scope>
    <source>
        <strain evidence="1 3">DR408</strain>
    </source>
</reference>
<dbReference type="OrthoDB" id="3769378at2"/>
<accession>A0A5B8INM0</accession>
<dbReference type="EMBL" id="CP042260">
    <property type="protein sequence ID" value="QDY66421.1"/>
    <property type="molecule type" value="Genomic_DNA"/>
</dbReference>
<name>A0A5B8INM0_9MICC</name>
<sequence>MAQEQMQASPAPAGIRYHMVFPPGWREFRTNAEFEEALVKLVTAESRASGRADVVLMLRQKVHEMFEDLRRRGSLSFAIPAERGKAGVWPVSLIVTPLKTGPSGTLDEAVRSAARGIAVETESVEGADWYHWNTSTRAKDAPELRSHGINMVVPRPLPDGGVDPDPKAGLWLLYTYAELDQLKQEEMNEGLRQLGYAILGSFKWVPVK</sequence>
<dbReference type="AlphaFoldDB" id="A0A5B8INM0"/>
<evidence type="ECO:0000313" key="3">
    <source>
        <dbReference type="Proteomes" id="UP000320717"/>
    </source>
</evidence>
<gene>
    <name evidence="1" type="ORF">FQA45_08840</name>
    <name evidence="2" type="ORF">NUH22_14680</name>
</gene>